<protein>
    <submittedName>
        <fullName evidence="2">Uncharacterized protein</fullName>
    </submittedName>
</protein>
<accession>A0A811PMH3</accession>
<dbReference type="Proteomes" id="UP000604825">
    <property type="component" value="Unassembled WGS sequence"/>
</dbReference>
<dbReference type="EMBL" id="CAJGYO010000007">
    <property type="protein sequence ID" value="CAD6245727.1"/>
    <property type="molecule type" value="Genomic_DNA"/>
</dbReference>
<feature type="compositionally biased region" description="Basic and acidic residues" evidence="1">
    <location>
        <begin position="126"/>
        <end position="137"/>
    </location>
</feature>
<comment type="caution">
    <text evidence="2">The sequence shown here is derived from an EMBL/GenBank/DDBJ whole genome shotgun (WGS) entry which is preliminary data.</text>
</comment>
<name>A0A811PMH3_9POAL</name>
<feature type="region of interest" description="Disordered" evidence="1">
    <location>
        <begin position="51"/>
        <end position="76"/>
    </location>
</feature>
<sequence length="168" mass="17902">MDRTAGSDGSMVINPDGGEEGVAAEAVWREQPDRGLGGVVRPRLRQHRACASTPPACAPGAHARLPPGHRRRWGSTPVPAEFTLHRIAGDAYASTDRVAATEGARFEVRGRQPGRRSRRVSSSASRGEEAEADAEAHGPHAHLLAHLAFSNRGDGDLTLIHLTVCIRA</sequence>
<keyword evidence="3" id="KW-1185">Reference proteome</keyword>
<feature type="region of interest" description="Disordered" evidence="1">
    <location>
        <begin position="1"/>
        <end position="20"/>
    </location>
</feature>
<evidence type="ECO:0000313" key="2">
    <source>
        <dbReference type="EMBL" id="CAD6245727.1"/>
    </source>
</evidence>
<feature type="region of interest" description="Disordered" evidence="1">
    <location>
        <begin position="110"/>
        <end position="137"/>
    </location>
</feature>
<evidence type="ECO:0000256" key="1">
    <source>
        <dbReference type="SAM" id="MobiDB-lite"/>
    </source>
</evidence>
<gene>
    <name evidence="2" type="ORF">NCGR_LOCUS30019</name>
</gene>
<dbReference type="AlphaFoldDB" id="A0A811PMH3"/>
<organism evidence="2 3">
    <name type="scientific">Miscanthus lutarioriparius</name>
    <dbReference type="NCBI Taxonomy" id="422564"/>
    <lineage>
        <taxon>Eukaryota</taxon>
        <taxon>Viridiplantae</taxon>
        <taxon>Streptophyta</taxon>
        <taxon>Embryophyta</taxon>
        <taxon>Tracheophyta</taxon>
        <taxon>Spermatophyta</taxon>
        <taxon>Magnoliopsida</taxon>
        <taxon>Liliopsida</taxon>
        <taxon>Poales</taxon>
        <taxon>Poaceae</taxon>
        <taxon>PACMAD clade</taxon>
        <taxon>Panicoideae</taxon>
        <taxon>Andropogonodae</taxon>
        <taxon>Andropogoneae</taxon>
        <taxon>Saccharinae</taxon>
        <taxon>Miscanthus</taxon>
    </lineage>
</organism>
<reference evidence="2" key="1">
    <citation type="submission" date="2020-10" db="EMBL/GenBank/DDBJ databases">
        <authorList>
            <person name="Han B."/>
            <person name="Lu T."/>
            <person name="Zhao Q."/>
            <person name="Huang X."/>
            <person name="Zhao Y."/>
        </authorList>
    </citation>
    <scope>NUCLEOTIDE SEQUENCE</scope>
</reference>
<evidence type="ECO:0000313" key="3">
    <source>
        <dbReference type="Proteomes" id="UP000604825"/>
    </source>
</evidence>
<proteinExistence type="predicted"/>